<feature type="compositionally biased region" description="Low complexity" evidence="3">
    <location>
        <begin position="1"/>
        <end position="22"/>
    </location>
</feature>
<evidence type="ECO:0000256" key="1">
    <source>
        <dbReference type="ARBA" id="ARBA00004196"/>
    </source>
</evidence>
<evidence type="ECO:0000259" key="5">
    <source>
        <dbReference type="Pfam" id="PF01471"/>
    </source>
</evidence>
<dbReference type="SUPFAM" id="SSF47090">
    <property type="entry name" value="PGBD-like"/>
    <property type="match status" value="1"/>
</dbReference>
<dbReference type="InterPro" id="IPR036365">
    <property type="entry name" value="PGBD-like_sf"/>
</dbReference>
<keyword evidence="4" id="KW-0812">Transmembrane</keyword>
<evidence type="ECO:0000313" key="6">
    <source>
        <dbReference type="EMBL" id="MFD0318127.1"/>
    </source>
</evidence>
<evidence type="ECO:0000313" key="7">
    <source>
        <dbReference type="Proteomes" id="UP001597023"/>
    </source>
</evidence>
<dbReference type="Gene3D" id="2.40.420.20">
    <property type="match status" value="1"/>
</dbReference>
<keyword evidence="7" id="KW-1185">Reference proteome</keyword>
<dbReference type="RefSeq" id="WP_381614609.1">
    <property type="nucleotide sequence ID" value="NZ_JBHTEB010000001.1"/>
</dbReference>
<dbReference type="InterPro" id="IPR002477">
    <property type="entry name" value="Peptidoglycan-bd-like"/>
</dbReference>
<keyword evidence="4" id="KW-0472">Membrane</keyword>
<accession>A0ABW2WII0</accession>
<keyword evidence="2" id="KW-0175">Coiled coil</keyword>
<feature type="domain" description="Peptidoglycan binding-like" evidence="5">
    <location>
        <begin position="165"/>
        <end position="212"/>
    </location>
</feature>
<name>A0ABW2WII0_9ACTN</name>
<keyword evidence="4" id="KW-1133">Transmembrane helix</keyword>
<sequence>MAEAAAVTNEETETGTGAETVADSQAVHGDQPEREPAPAPGPRRRRTRRVLVALGVLAAVGGAAAAGVGLRDGGGSGERADGGLPPATAKVTRQTLQDSHTADGELGYGTSTTATGRVPGTVTWLPDSGERVTRGEALYRVDDEPVVLLYGTVPAYRELRPGTEGRDVRQLEGNLKALGHDGFTVDDTYTEATAAAVRQWQADLGLAETGTVAPQRVVFAPAAVRVDALETEEGAATGPGQRVLSYTATAQAVTVELDTADRRLAETGAKVSVELPDGTRVDGRISEVSTEVDAGNGGDAEPTTKVRVLVALDGAKARAAAESYVLASVDVSFTAGEREDVLTVPVAALVALPEGGFGVEVVDEGGGGTSYVPVRTGLFAGGRVEISGAGIAEGTTVGMPG</sequence>
<protein>
    <submittedName>
        <fullName evidence="6">Efflux RND transporter periplasmic adaptor subunit</fullName>
    </submittedName>
</protein>
<comment type="caution">
    <text evidence="6">The sequence shown here is derived from an EMBL/GenBank/DDBJ whole genome shotgun (WGS) entry which is preliminary data.</text>
</comment>
<feature type="region of interest" description="Disordered" evidence="3">
    <location>
        <begin position="67"/>
        <end position="86"/>
    </location>
</feature>
<dbReference type="EMBL" id="JBHTEB010000001">
    <property type="protein sequence ID" value="MFD0318127.1"/>
    <property type="molecule type" value="Genomic_DNA"/>
</dbReference>
<reference evidence="7" key="1">
    <citation type="journal article" date="2019" name="Int. J. Syst. Evol. Microbiol.">
        <title>The Global Catalogue of Microorganisms (GCM) 10K type strain sequencing project: providing services to taxonomists for standard genome sequencing and annotation.</title>
        <authorList>
            <consortium name="The Broad Institute Genomics Platform"/>
            <consortium name="The Broad Institute Genome Sequencing Center for Infectious Disease"/>
            <person name="Wu L."/>
            <person name="Ma J."/>
        </authorList>
    </citation>
    <scope>NUCLEOTIDE SEQUENCE [LARGE SCALE GENOMIC DNA]</scope>
    <source>
        <strain evidence="7">CGMCC 4.7400</strain>
    </source>
</reference>
<dbReference type="PANTHER" id="PTHR32347:SF29">
    <property type="entry name" value="UPF0194 MEMBRANE PROTEIN YBHG"/>
    <property type="match status" value="1"/>
</dbReference>
<evidence type="ECO:0000256" key="2">
    <source>
        <dbReference type="ARBA" id="ARBA00023054"/>
    </source>
</evidence>
<feature type="transmembrane region" description="Helical" evidence="4">
    <location>
        <begin position="50"/>
        <end position="70"/>
    </location>
</feature>
<proteinExistence type="predicted"/>
<evidence type="ECO:0000256" key="4">
    <source>
        <dbReference type="SAM" id="Phobius"/>
    </source>
</evidence>
<comment type="subcellular location">
    <subcellularLocation>
        <location evidence="1">Cell envelope</location>
    </subcellularLocation>
</comment>
<dbReference type="Proteomes" id="UP001597023">
    <property type="component" value="Unassembled WGS sequence"/>
</dbReference>
<dbReference type="InterPro" id="IPR036366">
    <property type="entry name" value="PGBDSf"/>
</dbReference>
<dbReference type="InterPro" id="IPR050465">
    <property type="entry name" value="UPF0194_transport"/>
</dbReference>
<evidence type="ECO:0000256" key="3">
    <source>
        <dbReference type="SAM" id="MobiDB-lite"/>
    </source>
</evidence>
<gene>
    <name evidence="6" type="ORF">ACFQZ6_28730</name>
</gene>
<dbReference type="Gene3D" id="1.10.101.10">
    <property type="entry name" value="PGBD-like superfamily/PGBD"/>
    <property type="match status" value="1"/>
</dbReference>
<feature type="region of interest" description="Disordered" evidence="3">
    <location>
        <begin position="1"/>
        <end position="46"/>
    </location>
</feature>
<dbReference type="Pfam" id="PF01471">
    <property type="entry name" value="PG_binding_1"/>
    <property type="match status" value="1"/>
</dbReference>
<dbReference type="PANTHER" id="PTHR32347">
    <property type="entry name" value="EFFLUX SYSTEM COMPONENT YKNX-RELATED"/>
    <property type="match status" value="1"/>
</dbReference>
<organism evidence="6 7">
    <name type="scientific">Streptomyces flavalbus</name>
    <dbReference type="NCBI Taxonomy" id="2665155"/>
    <lineage>
        <taxon>Bacteria</taxon>
        <taxon>Bacillati</taxon>
        <taxon>Actinomycetota</taxon>
        <taxon>Actinomycetes</taxon>
        <taxon>Kitasatosporales</taxon>
        <taxon>Streptomycetaceae</taxon>
        <taxon>Streptomyces</taxon>
    </lineage>
</organism>